<dbReference type="NCBIfam" id="TIGR00797">
    <property type="entry name" value="matE"/>
    <property type="match status" value="1"/>
</dbReference>
<dbReference type="PANTHER" id="PTHR43298">
    <property type="entry name" value="MULTIDRUG RESISTANCE PROTEIN NORM-RELATED"/>
    <property type="match status" value="1"/>
</dbReference>
<gene>
    <name evidence="11" type="ORF">ED312_03135</name>
</gene>
<dbReference type="InterPro" id="IPR050222">
    <property type="entry name" value="MATE_MdtK"/>
</dbReference>
<feature type="transmembrane region" description="Helical" evidence="10">
    <location>
        <begin position="383"/>
        <end position="403"/>
    </location>
</feature>
<keyword evidence="6 10" id="KW-1133">Transmembrane helix</keyword>
<keyword evidence="4" id="KW-1003">Cell membrane</keyword>
<dbReference type="GO" id="GO:0015297">
    <property type="term" value="F:antiporter activity"/>
    <property type="evidence" value="ECO:0007669"/>
    <property type="project" value="UniProtKB-KW"/>
</dbReference>
<evidence type="ECO:0000313" key="11">
    <source>
        <dbReference type="EMBL" id="RNL93018.1"/>
    </source>
</evidence>
<keyword evidence="3" id="KW-0050">Antiport</keyword>
<feature type="transmembrane region" description="Helical" evidence="10">
    <location>
        <begin position="119"/>
        <end position="144"/>
    </location>
</feature>
<dbReference type="GO" id="GO:0006811">
    <property type="term" value="P:monoatomic ion transport"/>
    <property type="evidence" value="ECO:0007669"/>
    <property type="project" value="UniProtKB-KW"/>
</dbReference>
<dbReference type="InterPro" id="IPR002528">
    <property type="entry name" value="MATE_fam"/>
</dbReference>
<evidence type="ECO:0000256" key="1">
    <source>
        <dbReference type="ARBA" id="ARBA00004651"/>
    </source>
</evidence>
<keyword evidence="7" id="KW-0406">Ion transport</keyword>
<keyword evidence="2" id="KW-0813">Transport</keyword>
<feature type="transmembrane region" description="Helical" evidence="10">
    <location>
        <begin position="46"/>
        <end position="70"/>
    </location>
</feature>
<comment type="caution">
    <text evidence="11">The sequence shown here is derived from an EMBL/GenBank/DDBJ whole genome shotgun (WGS) entry which is preliminary data.</text>
</comment>
<dbReference type="Proteomes" id="UP000267469">
    <property type="component" value="Unassembled WGS sequence"/>
</dbReference>
<keyword evidence="5 10" id="KW-0812">Transmembrane</keyword>
<sequence length="479" mass="51505">MDRYKPDKTLNIKAIALRAQPYLHLFVQAVLGREKKFTSGSINRSIVLLAVPMVLELVMESLFVCASLFFVSKLGANAVSIVGATESVITFSYSVSIGLSIAASAVISRRVGEQKFKEAGLTAMQVIYLAMGLALVISLLGFIWSGEILGLIGLSSDMVTEGLVYARVMFACTGFIILRIAINGIFRGAGSASTAMRTLWLSNALNILLCPVLIFGWGPVPALGLLGVGLATGIARMVGVCYQGWYLAKGKTVMHISKAQLAFHYGIFKKVSRLAFGGTVQYIIPASSWLFMIKIISYFGGNALAGYIIAQRVASIATMPAWGIGNAAGILTGQNLGANQADRAERSVWKAGVMNMGFLVVVAICWIFLAGPVVRIFSDVPEIIGHSTTYIHFISIAYVLLGYTMVISRALNAAGEVIVVTLLYILMFYVTQLPLSYVLGIAFDLGVNGVFAGILISEIVLAVACILVFRRGKWKHTKV</sequence>
<keyword evidence="12" id="KW-1185">Reference proteome</keyword>
<evidence type="ECO:0000256" key="9">
    <source>
        <dbReference type="ARBA" id="ARBA00031636"/>
    </source>
</evidence>
<organism evidence="11 12">
    <name type="scientific">Sinomicrobium pectinilyticum</name>
    <dbReference type="NCBI Taxonomy" id="1084421"/>
    <lineage>
        <taxon>Bacteria</taxon>
        <taxon>Pseudomonadati</taxon>
        <taxon>Bacteroidota</taxon>
        <taxon>Flavobacteriia</taxon>
        <taxon>Flavobacteriales</taxon>
        <taxon>Flavobacteriaceae</taxon>
        <taxon>Sinomicrobium</taxon>
    </lineage>
</organism>
<dbReference type="InterPro" id="IPR048279">
    <property type="entry name" value="MdtK-like"/>
</dbReference>
<dbReference type="OrthoDB" id="9776324at2"/>
<evidence type="ECO:0000256" key="3">
    <source>
        <dbReference type="ARBA" id="ARBA00022449"/>
    </source>
</evidence>
<evidence type="ECO:0000256" key="8">
    <source>
        <dbReference type="ARBA" id="ARBA00023136"/>
    </source>
</evidence>
<keyword evidence="8 10" id="KW-0472">Membrane</keyword>
<dbReference type="GO" id="GO:0005886">
    <property type="term" value="C:plasma membrane"/>
    <property type="evidence" value="ECO:0007669"/>
    <property type="project" value="UniProtKB-SubCell"/>
</dbReference>
<reference evidence="11 12" key="1">
    <citation type="submission" date="2018-10" db="EMBL/GenBank/DDBJ databases">
        <title>Sinomicrobium pectinilyticum sp. nov., a pectinase-producing bacterium isolated from alkaline and saline soil, and emended description of the genus Sinomicrobium.</title>
        <authorList>
            <person name="Cheng B."/>
            <person name="Li C."/>
            <person name="Lai Q."/>
            <person name="Du M."/>
            <person name="Shao Z."/>
            <person name="Xu P."/>
            <person name="Yang C."/>
        </authorList>
    </citation>
    <scope>NUCLEOTIDE SEQUENCE [LARGE SCALE GENOMIC DNA]</scope>
    <source>
        <strain evidence="11 12">5DNS001</strain>
    </source>
</reference>
<feature type="transmembrane region" description="Helical" evidence="10">
    <location>
        <begin position="90"/>
        <end position="107"/>
    </location>
</feature>
<proteinExistence type="predicted"/>
<evidence type="ECO:0000256" key="6">
    <source>
        <dbReference type="ARBA" id="ARBA00022989"/>
    </source>
</evidence>
<dbReference type="EMBL" id="RJTM01000013">
    <property type="protein sequence ID" value="RNL93018.1"/>
    <property type="molecule type" value="Genomic_DNA"/>
</dbReference>
<dbReference type="RefSeq" id="WP_123214550.1">
    <property type="nucleotide sequence ID" value="NZ_RJTM01000013.1"/>
</dbReference>
<feature type="transmembrane region" description="Helical" evidence="10">
    <location>
        <begin position="164"/>
        <end position="186"/>
    </location>
</feature>
<feature type="transmembrane region" description="Helical" evidence="10">
    <location>
        <begin position="356"/>
        <end position="377"/>
    </location>
</feature>
<feature type="transmembrane region" description="Helical" evidence="10">
    <location>
        <begin position="450"/>
        <end position="469"/>
    </location>
</feature>
<dbReference type="AlphaFoldDB" id="A0A3N0EYN5"/>
<dbReference type="Pfam" id="PF01554">
    <property type="entry name" value="MatE"/>
    <property type="match status" value="2"/>
</dbReference>
<evidence type="ECO:0000256" key="5">
    <source>
        <dbReference type="ARBA" id="ARBA00022692"/>
    </source>
</evidence>
<evidence type="ECO:0000313" key="12">
    <source>
        <dbReference type="Proteomes" id="UP000267469"/>
    </source>
</evidence>
<dbReference type="PANTHER" id="PTHR43298:SF2">
    <property type="entry name" value="FMN_FAD EXPORTER YEEO-RELATED"/>
    <property type="match status" value="1"/>
</dbReference>
<name>A0A3N0EYN5_SINP1</name>
<dbReference type="CDD" id="cd13139">
    <property type="entry name" value="MATE_like_14"/>
    <property type="match status" value="1"/>
</dbReference>
<evidence type="ECO:0000256" key="2">
    <source>
        <dbReference type="ARBA" id="ARBA00022448"/>
    </source>
</evidence>
<dbReference type="GO" id="GO:0042910">
    <property type="term" value="F:xenobiotic transmembrane transporter activity"/>
    <property type="evidence" value="ECO:0007669"/>
    <property type="project" value="InterPro"/>
</dbReference>
<comment type="subcellular location">
    <subcellularLocation>
        <location evidence="1">Cell membrane</location>
        <topology evidence="1">Multi-pass membrane protein</topology>
    </subcellularLocation>
</comment>
<protein>
    <recommendedName>
        <fullName evidence="9">Multidrug-efflux transporter</fullName>
    </recommendedName>
</protein>
<feature type="transmembrane region" description="Helical" evidence="10">
    <location>
        <begin position="198"/>
        <end position="217"/>
    </location>
</feature>
<evidence type="ECO:0000256" key="10">
    <source>
        <dbReference type="SAM" id="Phobius"/>
    </source>
</evidence>
<accession>A0A3N0EYN5</accession>
<evidence type="ECO:0000256" key="4">
    <source>
        <dbReference type="ARBA" id="ARBA00022475"/>
    </source>
</evidence>
<feature type="transmembrane region" description="Helical" evidence="10">
    <location>
        <begin position="223"/>
        <end position="248"/>
    </location>
</feature>
<evidence type="ECO:0000256" key="7">
    <source>
        <dbReference type="ARBA" id="ARBA00023065"/>
    </source>
</evidence>
<dbReference type="PIRSF" id="PIRSF006603">
    <property type="entry name" value="DinF"/>
    <property type="match status" value="1"/>
</dbReference>